<evidence type="ECO:0000259" key="2">
    <source>
        <dbReference type="Pfam" id="PF01764"/>
    </source>
</evidence>
<dbReference type="Gene3D" id="3.40.50.1820">
    <property type="entry name" value="alpha/beta hydrolase"/>
    <property type="match status" value="1"/>
</dbReference>
<name>A0A6A3D238_HIBSY</name>
<dbReference type="OrthoDB" id="58570at2759"/>
<dbReference type="PANTHER" id="PTHR31479">
    <property type="entry name" value="ALPHA/BETA-HYDROLASES SUPERFAMILY PROTEIN"/>
    <property type="match status" value="1"/>
</dbReference>
<dbReference type="EMBL" id="VEPZ02000082">
    <property type="protein sequence ID" value="KAE8733868.1"/>
    <property type="molecule type" value="Genomic_DNA"/>
</dbReference>
<dbReference type="PANTHER" id="PTHR31479:SF31">
    <property type="entry name" value="ALPHA_BETA-HYDROLASES SUPERFAMILY PROTEIN"/>
    <property type="match status" value="1"/>
</dbReference>
<keyword evidence="4" id="KW-1185">Reference proteome</keyword>
<protein>
    <submittedName>
        <fullName evidence="3">GDSL esterase/lipase</fullName>
    </submittedName>
</protein>
<evidence type="ECO:0000256" key="1">
    <source>
        <dbReference type="ARBA" id="ARBA00022801"/>
    </source>
</evidence>
<keyword evidence="1" id="KW-0378">Hydrolase</keyword>
<feature type="domain" description="Fungal lipase-type" evidence="2">
    <location>
        <begin position="148"/>
        <end position="202"/>
    </location>
</feature>
<dbReference type="AlphaFoldDB" id="A0A6A3D238"/>
<proteinExistence type="predicted"/>
<organism evidence="3 4">
    <name type="scientific">Hibiscus syriacus</name>
    <name type="common">Rose of Sharon</name>
    <dbReference type="NCBI Taxonomy" id="106335"/>
    <lineage>
        <taxon>Eukaryota</taxon>
        <taxon>Viridiplantae</taxon>
        <taxon>Streptophyta</taxon>
        <taxon>Embryophyta</taxon>
        <taxon>Tracheophyta</taxon>
        <taxon>Spermatophyta</taxon>
        <taxon>Magnoliopsida</taxon>
        <taxon>eudicotyledons</taxon>
        <taxon>Gunneridae</taxon>
        <taxon>Pentapetalae</taxon>
        <taxon>rosids</taxon>
        <taxon>malvids</taxon>
        <taxon>Malvales</taxon>
        <taxon>Malvaceae</taxon>
        <taxon>Malvoideae</taxon>
        <taxon>Hibiscus</taxon>
    </lineage>
</organism>
<sequence>MEENKVKRQEKPASERQVFFLSGPTHLTAVDWNNFNHRRSVAASLVQGVYILEHDRQQNRQDSQALAPPWWDSFDFRLIRPLVDDVDNSIFGAIYELKPFTSKCNYSAQNAPDYVIAFRGTINKSDTMSRDLKLDIRCVRNRLHESSRYQLAMQAVHSIIDVAGTSRVWLAGHSLGSAISLLVGKNVTKMGYSVEAYLFNPPFSASIQIIKEGKLKDGIRITTSLVKAGLAAAKGHHRSLRPDGPFTLLSKWVPYLFVNPADPICSGYIGYFEHRKKMEEIQAGKIERIATLNSLLKSDSEPLHLILSANLTINLSKSPDFKRAHGIH</sequence>
<dbReference type="GO" id="GO:0016787">
    <property type="term" value="F:hydrolase activity"/>
    <property type="evidence" value="ECO:0007669"/>
    <property type="project" value="UniProtKB-KW"/>
</dbReference>
<accession>A0A6A3D238</accession>
<gene>
    <name evidence="3" type="ORF">F3Y22_tig00000916pilonHSYRG00108</name>
</gene>
<dbReference type="SUPFAM" id="SSF53474">
    <property type="entry name" value="alpha/beta-Hydrolases"/>
    <property type="match status" value="1"/>
</dbReference>
<dbReference type="Proteomes" id="UP000436088">
    <property type="component" value="Unassembled WGS sequence"/>
</dbReference>
<reference evidence="3" key="1">
    <citation type="submission" date="2019-09" db="EMBL/GenBank/DDBJ databases">
        <title>Draft genome information of white flower Hibiscus syriacus.</title>
        <authorList>
            <person name="Kim Y.-M."/>
        </authorList>
    </citation>
    <scope>NUCLEOTIDE SEQUENCE [LARGE SCALE GENOMIC DNA]</scope>
    <source>
        <strain evidence="3">YM2019G1</strain>
    </source>
</reference>
<evidence type="ECO:0000313" key="3">
    <source>
        <dbReference type="EMBL" id="KAE8733868.1"/>
    </source>
</evidence>
<comment type="caution">
    <text evidence="3">The sequence shown here is derived from an EMBL/GenBank/DDBJ whole genome shotgun (WGS) entry which is preliminary data.</text>
</comment>
<evidence type="ECO:0000313" key="4">
    <source>
        <dbReference type="Proteomes" id="UP000436088"/>
    </source>
</evidence>
<dbReference type="GO" id="GO:0006629">
    <property type="term" value="P:lipid metabolic process"/>
    <property type="evidence" value="ECO:0007669"/>
    <property type="project" value="InterPro"/>
</dbReference>
<dbReference type="InterPro" id="IPR029058">
    <property type="entry name" value="AB_hydrolase_fold"/>
</dbReference>
<dbReference type="Pfam" id="PF01764">
    <property type="entry name" value="Lipase_3"/>
    <property type="match status" value="1"/>
</dbReference>
<dbReference type="InterPro" id="IPR002921">
    <property type="entry name" value="Fungal_lipase-type"/>
</dbReference>